<dbReference type="GO" id="GO:0035267">
    <property type="term" value="C:NuA4 histone acetyltransferase complex"/>
    <property type="evidence" value="ECO:0007669"/>
    <property type="project" value="TreeGrafter"/>
</dbReference>
<sequence length="314" mass="35343">MNCLSECQIPAVTSISLSVMKPEISRSPEEGEYRNKNAEGNLKQLAMTIRRRRGKRKKDSCDKGAKDDSIARSDNLGSTNAALTTSRCNETSASECNQALVSSGPDDRSRDLCTVKNGDDLMEIFTSIAQNELGTVFRHWLDSQKRARYKKMIKQHLDFGTLRSRLVDGSIKSVKELFWDLFLLANNALVFYSKRTREYKSAFSLRGIVKKAYRQHCENSYNKATSRFLSLSQCCRYAFLSNPPSKPRSARPCPHPRPCIDEPSLKFQCTNETGETPGENEKLVDSIPLRYLLVAKKSLKHGANVKGASSRNSR</sequence>
<dbReference type="SMART" id="SM00297">
    <property type="entry name" value="BROMO"/>
    <property type="match status" value="1"/>
</dbReference>
<feature type="compositionally biased region" description="Basic and acidic residues" evidence="3">
    <location>
        <begin position="59"/>
        <end position="71"/>
    </location>
</feature>
<dbReference type="AlphaFoldDB" id="A0AAV3RCU4"/>
<feature type="region of interest" description="Disordered" evidence="3">
    <location>
        <begin position="51"/>
        <end position="76"/>
    </location>
</feature>
<dbReference type="PROSITE" id="PS50014">
    <property type="entry name" value="BROMODOMAIN_2"/>
    <property type="match status" value="1"/>
</dbReference>
<keyword evidence="1 2" id="KW-0103">Bromodomain</keyword>
<name>A0AAV3RCU4_LITER</name>
<dbReference type="SUPFAM" id="SSF47370">
    <property type="entry name" value="Bromodomain"/>
    <property type="match status" value="1"/>
</dbReference>
<dbReference type="Proteomes" id="UP001454036">
    <property type="component" value="Unassembled WGS sequence"/>
</dbReference>
<protein>
    <recommendedName>
        <fullName evidence="4">Bromo domain-containing protein</fullName>
    </recommendedName>
</protein>
<accession>A0AAV3RCU4</accession>
<organism evidence="5 6">
    <name type="scientific">Lithospermum erythrorhizon</name>
    <name type="common">Purple gromwell</name>
    <name type="synonym">Lithospermum officinale var. erythrorhizon</name>
    <dbReference type="NCBI Taxonomy" id="34254"/>
    <lineage>
        <taxon>Eukaryota</taxon>
        <taxon>Viridiplantae</taxon>
        <taxon>Streptophyta</taxon>
        <taxon>Embryophyta</taxon>
        <taxon>Tracheophyta</taxon>
        <taxon>Spermatophyta</taxon>
        <taxon>Magnoliopsida</taxon>
        <taxon>eudicotyledons</taxon>
        <taxon>Gunneridae</taxon>
        <taxon>Pentapetalae</taxon>
        <taxon>asterids</taxon>
        <taxon>lamiids</taxon>
        <taxon>Boraginales</taxon>
        <taxon>Boraginaceae</taxon>
        <taxon>Boraginoideae</taxon>
        <taxon>Lithospermeae</taxon>
        <taxon>Lithospermum</taxon>
    </lineage>
</organism>
<reference evidence="5 6" key="1">
    <citation type="submission" date="2024-01" db="EMBL/GenBank/DDBJ databases">
        <title>The complete chloroplast genome sequence of Lithospermum erythrorhizon: insights into the phylogenetic relationship among Boraginaceae species and the maternal lineages of purple gromwells.</title>
        <authorList>
            <person name="Okada T."/>
            <person name="Watanabe K."/>
        </authorList>
    </citation>
    <scope>NUCLEOTIDE SEQUENCE [LARGE SCALE GENOMIC DNA]</scope>
</reference>
<evidence type="ECO:0000313" key="5">
    <source>
        <dbReference type="EMBL" id="GAA0172940.1"/>
    </source>
</evidence>
<evidence type="ECO:0000256" key="2">
    <source>
        <dbReference type="PROSITE-ProRule" id="PRU00035"/>
    </source>
</evidence>
<feature type="domain" description="Bromo" evidence="4">
    <location>
        <begin position="129"/>
        <end position="199"/>
    </location>
</feature>
<feature type="compositionally biased region" description="Basic and acidic residues" evidence="3">
    <location>
        <begin position="23"/>
        <end position="37"/>
    </location>
</feature>
<proteinExistence type="predicted"/>
<evidence type="ECO:0000256" key="1">
    <source>
        <dbReference type="ARBA" id="ARBA00023117"/>
    </source>
</evidence>
<keyword evidence="6" id="KW-1185">Reference proteome</keyword>
<dbReference type="InterPro" id="IPR001487">
    <property type="entry name" value="Bromodomain"/>
</dbReference>
<comment type="caution">
    <text evidence="5">The sequence shown here is derived from an EMBL/GenBank/DDBJ whole genome shotgun (WGS) entry which is preliminary data.</text>
</comment>
<evidence type="ECO:0000256" key="3">
    <source>
        <dbReference type="SAM" id="MobiDB-lite"/>
    </source>
</evidence>
<dbReference type="Gene3D" id="1.20.920.10">
    <property type="entry name" value="Bromodomain-like"/>
    <property type="match status" value="1"/>
</dbReference>
<dbReference type="EMBL" id="BAABME010008367">
    <property type="protein sequence ID" value="GAA0172940.1"/>
    <property type="molecule type" value="Genomic_DNA"/>
</dbReference>
<evidence type="ECO:0000259" key="4">
    <source>
        <dbReference type="PROSITE" id="PS50014"/>
    </source>
</evidence>
<evidence type="ECO:0000313" key="6">
    <source>
        <dbReference type="Proteomes" id="UP001454036"/>
    </source>
</evidence>
<dbReference type="InterPro" id="IPR036427">
    <property type="entry name" value="Bromodomain-like_sf"/>
</dbReference>
<feature type="region of interest" description="Disordered" evidence="3">
    <location>
        <begin position="23"/>
        <end position="42"/>
    </location>
</feature>
<dbReference type="PANTHER" id="PTHR15398">
    <property type="entry name" value="BROMODOMAIN-CONTAINING PROTEIN 8"/>
    <property type="match status" value="1"/>
</dbReference>
<dbReference type="Pfam" id="PF00439">
    <property type="entry name" value="Bromodomain"/>
    <property type="match status" value="1"/>
</dbReference>
<dbReference type="PANTHER" id="PTHR15398:SF4">
    <property type="entry name" value="BROMODOMAIN-CONTAINING PROTEIN 8 ISOFORM X1"/>
    <property type="match status" value="1"/>
</dbReference>
<dbReference type="CDD" id="cd04369">
    <property type="entry name" value="Bromodomain"/>
    <property type="match status" value="1"/>
</dbReference>
<gene>
    <name evidence="5" type="ORF">LIER_26664</name>
</gene>